<dbReference type="STRING" id="686340.Metal_1586"/>
<accession>H8GLK1</accession>
<evidence type="ECO:0000313" key="3">
    <source>
        <dbReference type="Proteomes" id="UP000005090"/>
    </source>
</evidence>
<dbReference type="Gene3D" id="3.30.460.10">
    <property type="entry name" value="Beta Polymerase, domain 2"/>
    <property type="match status" value="1"/>
</dbReference>
<keyword evidence="3" id="KW-1185">Reference proteome</keyword>
<feature type="domain" description="Polymerase beta nucleotidyltransferase" evidence="1">
    <location>
        <begin position="6"/>
        <end position="106"/>
    </location>
</feature>
<dbReference type="NCBIfam" id="NF047752">
    <property type="entry name" value="MntA_antitoxin"/>
    <property type="match status" value="1"/>
</dbReference>
<dbReference type="PANTHER" id="PTHR43852">
    <property type="entry name" value="NUCLEOTIDYLTRANSFERASE"/>
    <property type="match status" value="1"/>
</dbReference>
<evidence type="ECO:0000313" key="2">
    <source>
        <dbReference type="EMBL" id="EIC29366.1"/>
    </source>
</evidence>
<dbReference type="HOGENOM" id="CLU_2001183_0_0_6"/>
<reference evidence="2 3" key="1">
    <citation type="journal article" date="2013" name="Genome Announc.">
        <title>Genome Sequence of the Obligate Gammaproteobacterial Methanotroph Methylomicrobium album Strain BG8.</title>
        <authorList>
            <person name="Kits K.D."/>
            <person name="Kalyuzhnaya M.G."/>
            <person name="Klotz M.G."/>
            <person name="Jetten M.S."/>
            <person name="Op den Camp H.J."/>
            <person name="Vuilleumier S."/>
            <person name="Bringel F."/>
            <person name="Dispirito A.A."/>
            <person name="Murrell J.C."/>
            <person name="Bruce D."/>
            <person name="Cheng J.F."/>
            <person name="Copeland A."/>
            <person name="Goodwin L."/>
            <person name="Hauser L."/>
            <person name="Lajus A."/>
            <person name="Land M.L."/>
            <person name="Lapidus A."/>
            <person name="Lucas S."/>
            <person name="Medigue C."/>
            <person name="Pitluck S."/>
            <person name="Woyke T."/>
            <person name="Zeytun A."/>
            <person name="Stein L.Y."/>
        </authorList>
    </citation>
    <scope>NUCLEOTIDE SEQUENCE [LARGE SCALE GENOMIC DNA]</scope>
    <source>
        <strain evidence="2 3">BG8</strain>
    </source>
</reference>
<keyword evidence="2" id="KW-0808">Transferase</keyword>
<dbReference type="RefSeq" id="WP_005371158.1">
    <property type="nucleotide sequence ID" value="NZ_CM001475.1"/>
</dbReference>
<dbReference type="CDD" id="cd05403">
    <property type="entry name" value="NT_KNTase_like"/>
    <property type="match status" value="1"/>
</dbReference>
<evidence type="ECO:0000259" key="1">
    <source>
        <dbReference type="Pfam" id="PF18765"/>
    </source>
</evidence>
<dbReference type="AlphaFoldDB" id="H8GLK1"/>
<dbReference type="InterPro" id="IPR041633">
    <property type="entry name" value="Polbeta"/>
</dbReference>
<name>H8GLK1_METAL</name>
<dbReference type="InterPro" id="IPR052930">
    <property type="entry name" value="TA_antitoxin_MntA"/>
</dbReference>
<dbReference type="EMBL" id="CM001475">
    <property type="protein sequence ID" value="EIC29366.1"/>
    <property type="molecule type" value="Genomic_DNA"/>
</dbReference>
<dbReference type="eggNOG" id="COG1708">
    <property type="taxonomic scope" value="Bacteria"/>
</dbReference>
<dbReference type="GO" id="GO:0016740">
    <property type="term" value="F:transferase activity"/>
    <property type="evidence" value="ECO:0007669"/>
    <property type="project" value="UniProtKB-KW"/>
</dbReference>
<organism evidence="2 3">
    <name type="scientific">Methylomicrobium album BG8</name>
    <dbReference type="NCBI Taxonomy" id="686340"/>
    <lineage>
        <taxon>Bacteria</taxon>
        <taxon>Pseudomonadati</taxon>
        <taxon>Pseudomonadota</taxon>
        <taxon>Gammaproteobacteria</taxon>
        <taxon>Methylococcales</taxon>
        <taxon>Methylococcaceae</taxon>
        <taxon>Methylomicrobium</taxon>
    </lineage>
</organism>
<dbReference type="Proteomes" id="UP000005090">
    <property type="component" value="Chromosome"/>
</dbReference>
<gene>
    <name evidence="2" type="ORF">Metal_1586</name>
</gene>
<dbReference type="Pfam" id="PF18765">
    <property type="entry name" value="Polbeta"/>
    <property type="match status" value="1"/>
</dbReference>
<dbReference type="InterPro" id="IPR043519">
    <property type="entry name" value="NT_sf"/>
</dbReference>
<dbReference type="PANTHER" id="PTHR43852:SF3">
    <property type="entry name" value="NUCLEOTIDYLTRANSFERASE"/>
    <property type="match status" value="1"/>
</dbReference>
<sequence length="124" mass="14273">MSELLQKIAELADNDSDIAVVWLYGSRAKGNAHASSDYDLAVAFNRFIKDDPIEKRLRPECLALDWQRALGLHDFQLSIVDINQAPIPLAFEIIQADTVIFCRDENRLWQETLRIHSRMELDYA</sequence>
<protein>
    <submittedName>
        <fullName evidence="2">Putative nucleotidyltransferase</fullName>
    </submittedName>
</protein>
<dbReference type="SUPFAM" id="SSF81301">
    <property type="entry name" value="Nucleotidyltransferase"/>
    <property type="match status" value="1"/>
</dbReference>
<proteinExistence type="predicted"/>